<comment type="caution">
    <text evidence="2">The sequence shown here is derived from an EMBL/GenBank/DDBJ whole genome shotgun (WGS) entry which is preliminary data.</text>
</comment>
<dbReference type="PATRIC" id="fig|1304281.5.peg.1357"/>
<evidence type="ECO:0000313" key="3">
    <source>
        <dbReference type="Proteomes" id="UP000035900"/>
    </source>
</evidence>
<dbReference type="STRING" id="1304281.ACM44_06325"/>
<gene>
    <name evidence="2" type="ORF">ACM44_06325</name>
</gene>
<evidence type="ECO:0000313" key="2">
    <source>
        <dbReference type="EMBL" id="KMQ71817.1"/>
    </source>
</evidence>
<feature type="region of interest" description="Disordered" evidence="1">
    <location>
        <begin position="1"/>
        <end position="26"/>
    </location>
</feature>
<dbReference type="Proteomes" id="UP000035900">
    <property type="component" value="Unassembled WGS sequence"/>
</dbReference>
<keyword evidence="3" id="KW-1185">Reference proteome</keyword>
<accession>A0A0J7J0L6</accession>
<proteinExistence type="predicted"/>
<evidence type="ECO:0000256" key="1">
    <source>
        <dbReference type="SAM" id="MobiDB-lite"/>
    </source>
</evidence>
<name>A0A0J7J0L6_9FLAO</name>
<dbReference type="EMBL" id="LFNG01000006">
    <property type="protein sequence ID" value="KMQ71817.1"/>
    <property type="molecule type" value="Genomic_DNA"/>
</dbReference>
<feature type="compositionally biased region" description="Polar residues" evidence="1">
    <location>
        <begin position="1"/>
        <end position="12"/>
    </location>
</feature>
<dbReference type="AlphaFoldDB" id="A0A0J7J0L6"/>
<protein>
    <submittedName>
        <fullName evidence="2">Uncharacterized protein</fullName>
    </submittedName>
</protein>
<sequence>MTILQDKSTGLPVTQPLPIFPDNPDNCENPLELETATSFETRDIVLAGGKDTTTLPKETNNYIVRK</sequence>
<organism evidence="2 3">
    <name type="scientific">Chryseobacterium koreense CCUG 49689</name>
    <dbReference type="NCBI Taxonomy" id="1304281"/>
    <lineage>
        <taxon>Bacteria</taxon>
        <taxon>Pseudomonadati</taxon>
        <taxon>Bacteroidota</taxon>
        <taxon>Flavobacteriia</taxon>
        <taxon>Flavobacteriales</taxon>
        <taxon>Weeksellaceae</taxon>
        <taxon>Chryseobacterium group</taxon>
        <taxon>Chryseobacterium</taxon>
    </lineage>
</organism>
<reference evidence="2 3" key="1">
    <citation type="journal article" date="2004" name="Int. J. Syst. Evol. Microbiol.">
        <title>Kaistella koreensis gen. nov., sp. nov., a novel member of the Chryseobacterium-Bergeyella-Riemerella branch.</title>
        <authorList>
            <person name="Kim M.K."/>
            <person name="Im W.T."/>
            <person name="Shin Y.K."/>
            <person name="Lim J.H."/>
            <person name="Kim S.H."/>
            <person name="Lee B.C."/>
            <person name="Park M.Y."/>
            <person name="Lee K.Y."/>
            <person name="Lee S.T."/>
        </authorList>
    </citation>
    <scope>NUCLEOTIDE SEQUENCE [LARGE SCALE GENOMIC DNA]</scope>
    <source>
        <strain evidence="2 3">CCUG 49689</strain>
    </source>
</reference>